<dbReference type="InterPro" id="IPR003964">
    <property type="entry name" value="Carb_kinase"/>
</dbReference>
<dbReference type="InterPro" id="IPR001048">
    <property type="entry name" value="Asp/Glu/Uridylate_kinase"/>
</dbReference>
<dbReference type="PRINTS" id="PR01469">
    <property type="entry name" value="CARBMTKINASE"/>
</dbReference>
<feature type="domain" description="Aspartate/glutamate/uridylate kinase" evidence="6">
    <location>
        <begin position="1"/>
        <end position="279"/>
    </location>
</feature>
<comment type="pathway">
    <text evidence="1">Amino-acid degradation; L-arginine degradation via ADI pathway.</text>
</comment>
<dbReference type="GO" id="GO:0019546">
    <property type="term" value="P:L-arginine deiminase pathway"/>
    <property type="evidence" value="ECO:0007669"/>
    <property type="project" value="TreeGrafter"/>
</dbReference>
<dbReference type="NCBIfam" id="NF009008">
    <property type="entry name" value="PRK12354.1"/>
    <property type="match status" value="1"/>
</dbReference>
<dbReference type="PANTHER" id="PTHR30409:SF1">
    <property type="entry name" value="CARBAMATE KINASE-RELATED"/>
    <property type="match status" value="1"/>
</dbReference>
<sequence length="299" mass="31189">MRLVIALGGNALLKRRENPTAANQRSNMRSAAAALARACSGKEVAIVHGNGPQVGLLALTAAAYTAVAPYPLDMLNAESQGMIGYVIAQELRNAVAPRGVVCLLTQTLIDASDPAFERPTKPIGPVYASLEEGRRSSPPDWIFAAEGSGYRRVVPSPRPTGVVEFSEIERLVRDGVVTICGGGGGIPVIRRQGRLEGVEAVIDKDFTAALLAIELDADRLIILTDVGAVQADWGQPTQRPIATISASGFSADDLAEGSMRPKVEAAVRFVEATGRSAVIGALSDVAAVVGGHAGTTICR</sequence>
<evidence type="ECO:0000256" key="4">
    <source>
        <dbReference type="ARBA" id="ARBA00022777"/>
    </source>
</evidence>
<proteinExistence type="inferred from homology"/>
<accession>A0A142VXI8</accession>
<dbReference type="EMBL" id="CP013342">
    <property type="protein sequence ID" value="AMU94441.1"/>
    <property type="molecule type" value="Genomic_DNA"/>
</dbReference>
<organism evidence="7 8">
    <name type="scientific">Sphingopyxis terrae subsp. terrae NBRC 15098</name>
    <dbReference type="NCBI Taxonomy" id="1219058"/>
    <lineage>
        <taxon>Bacteria</taxon>
        <taxon>Pseudomonadati</taxon>
        <taxon>Pseudomonadota</taxon>
        <taxon>Alphaproteobacteria</taxon>
        <taxon>Sphingomonadales</taxon>
        <taxon>Sphingomonadaceae</taxon>
        <taxon>Sphingopyxis</taxon>
    </lineage>
</organism>
<dbReference type="KEGG" id="ster:AOA14_07450"/>
<evidence type="ECO:0000313" key="8">
    <source>
        <dbReference type="Proteomes" id="UP000076234"/>
    </source>
</evidence>
<dbReference type="CDD" id="cd04235">
    <property type="entry name" value="AAK_CK"/>
    <property type="match status" value="1"/>
</dbReference>
<comment type="similarity">
    <text evidence="2 5">Belongs to the carbamate kinase family.</text>
</comment>
<dbReference type="InterPro" id="IPR036393">
    <property type="entry name" value="AceGlu_kinase-like_sf"/>
</dbReference>
<dbReference type="AlphaFoldDB" id="A0A142VXI8"/>
<evidence type="ECO:0000256" key="3">
    <source>
        <dbReference type="ARBA" id="ARBA00022679"/>
    </source>
</evidence>
<keyword evidence="3 5" id="KW-0808">Transferase</keyword>
<dbReference type="SUPFAM" id="SSF53633">
    <property type="entry name" value="Carbamate kinase-like"/>
    <property type="match status" value="1"/>
</dbReference>
<dbReference type="Pfam" id="PF00696">
    <property type="entry name" value="AA_kinase"/>
    <property type="match status" value="1"/>
</dbReference>
<protein>
    <recommendedName>
        <fullName evidence="5">Carbamate kinase</fullName>
    </recommendedName>
</protein>
<dbReference type="GO" id="GO:0005829">
    <property type="term" value="C:cytosol"/>
    <property type="evidence" value="ECO:0007669"/>
    <property type="project" value="TreeGrafter"/>
</dbReference>
<dbReference type="GO" id="GO:0008804">
    <property type="term" value="F:carbamate kinase activity"/>
    <property type="evidence" value="ECO:0007669"/>
    <property type="project" value="InterPro"/>
</dbReference>
<dbReference type="RefSeq" id="WP_062901326.1">
    <property type="nucleotide sequence ID" value="NZ_CP013342.1"/>
</dbReference>
<evidence type="ECO:0000313" key="7">
    <source>
        <dbReference type="EMBL" id="AMU94441.1"/>
    </source>
</evidence>
<evidence type="ECO:0000256" key="2">
    <source>
        <dbReference type="ARBA" id="ARBA00011066"/>
    </source>
</evidence>
<evidence type="ECO:0000256" key="5">
    <source>
        <dbReference type="PIRNR" id="PIRNR000723"/>
    </source>
</evidence>
<reference evidence="8" key="1">
    <citation type="submission" date="2015-11" db="EMBL/GenBank/DDBJ databases">
        <title>Complete genome sequence of a polyethylene glycol-degrading strain Sphingopyxis terrae strain 203-1 (NBRC 15098).</title>
        <authorList>
            <person name="Yoshiyuki O."/>
            <person name="Shouta N."/>
            <person name="Nagata Y."/>
            <person name="Numata M."/>
            <person name="Tsuchikane K."/>
            <person name="Hosoyama A."/>
            <person name="Yamazoe A."/>
            <person name="Tsuda M."/>
            <person name="Fujita N."/>
            <person name="Kawai F."/>
        </authorList>
    </citation>
    <scope>NUCLEOTIDE SEQUENCE [LARGE SCALE GENOMIC DNA]</scope>
    <source>
        <strain evidence="8">203-1</strain>
    </source>
</reference>
<gene>
    <name evidence="7" type="ORF">AOA14_07450</name>
</gene>
<dbReference type="FunFam" id="3.40.1160.10:FF:000007">
    <property type="entry name" value="Carbamate kinase"/>
    <property type="match status" value="1"/>
</dbReference>
<name>A0A142VXI8_9SPHN</name>
<dbReference type="PANTHER" id="PTHR30409">
    <property type="entry name" value="CARBAMATE KINASE"/>
    <property type="match status" value="1"/>
</dbReference>
<evidence type="ECO:0000259" key="6">
    <source>
        <dbReference type="Pfam" id="PF00696"/>
    </source>
</evidence>
<reference evidence="7 8" key="2">
    <citation type="journal article" date="2016" name="Genome Announc.">
        <title>Complete Genome Sequence of Sphingopyxis terrae Strain 203-1 (NBRC 111660), a Polyethylene Glycol Degrader.</title>
        <authorList>
            <person name="Ohtsubo Y."/>
            <person name="Nonoyama S."/>
            <person name="Nagata Y."/>
            <person name="Numata M."/>
            <person name="Tsuchikane K."/>
            <person name="Hosoyama A."/>
            <person name="Yamazoe A."/>
            <person name="Tsuda M."/>
            <person name="Fujita N."/>
            <person name="Kawai F."/>
        </authorList>
    </citation>
    <scope>NUCLEOTIDE SEQUENCE [LARGE SCALE GENOMIC DNA]</scope>
    <source>
        <strain evidence="7 8">203-1</strain>
    </source>
</reference>
<keyword evidence="4 5" id="KW-0418">Kinase</keyword>
<dbReference type="Proteomes" id="UP000076234">
    <property type="component" value="Chromosome"/>
</dbReference>
<dbReference type="STRING" id="1219058.AOA14_07450"/>
<dbReference type="Gene3D" id="3.40.1160.10">
    <property type="entry name" value="Acetylglutamate kinase-like"/>
    <property type="match status" value="1"/>
</dbReference>
<evidence type="ECO:0000256" key="1">
    <source>
        <dbReference type="ARBA" id="ARBA00004850"/>
    </source>
</evidence>
<dbReference type="PIRSF" id="PIRSF000723">
    <property type="entry name" value="Carbamate_kin"/>
    <property type="match status" value="1"/>
</dbReference>